<dbReference type="AlphaFoldDB" id="A0A7C9R4B7"/>
<reference evidence="1 2" key="1">
    <citation type="submission" date="2020-02" db="EMBL/GenBank/DDBJ databases">
        <title>Genome sequence of the type strain CGMCC 1.15528 of Mesorhizobium zhangyense.</title>
        <authorList>
            <person name="Gao J."/>
            <person name="Sun J."/>
        </authorList>
    </citation>
    <scope>NUCLEOTIDE SEQUENCE [LARGE SCALE GENOMIC DNA]</scope>
    <source>
        <strain evidence="1 2">CGMCC 1.15528</strain>
    </source>
</reference>
<comment type="caution">
    <text evidence="1">The sequence shown here is derived from an EMBL/GenBank/DDBJ whole genome shotgun (WGS) entry which is preliminary data.</text>
</comment>
<gene>
    <name evidence="1" type="ORF">G6N74_01210</name>
</gene>
<dbReference type="Proteomes" id="UP000481252">
    <property type="component" value="Unassembled WGS sequence"/>
</dbReference>
<name>A0A7C9R4B7_9HYPH</name>
<evidence type="ECO:0008006" key="3">
    <source>
        <dbReference type="Google" id="ProtNLM"/>
    </source>
</evidence>
<sequence>MKFLTEMFTSRRHRENSRYRAAFQMLDAMSNADRADIGVKPADFPRIAREMALK</sequence>
<accession>A0A7C9R4B7</accession>
<evidence type="ECO:0000313" key="1">
    <source>
        <dbReference type="EMBL" id="NGN39674.1"/>
    </source>
</evidence>
<dbReference type="EMBL" id="JAAKZG010000001">
    <property type="protein sequence ID" value="NGN39674.1"/>
    <property type="molecule type" value="Genomic_DNA"/>
</dbReference>
<protein>
    <recommendedName>
        <fullName evidence="3">DUF1127 domain-containing protein</fullName>
    </recommendedName>
</protein>
<evidence type="ECO:0000313" key="2">
    <source>
        <dbReference type="Proteomes" id="UP000481252"/>
    </source>
</evidence>
<keyword evidence="2" id="KW-1185">Reference proteome</keyword>
<organism evidence="1 2">
    <name type="scientific">Mesorhizobium zhangyense</name>
    <dbReference type="NCBI Taxonomy" id="1776730"/>
    <lineage>
        <taxon>Bacteria</taxon>
        <taxon>Pseudomonadati</taxon>
        <taxon>Pseudomonadota</taxon>
        <taxon>Alphaproteobacteria</taxon>
        <taxon>Hyphomicrobiales</taxon>
        <taxon>Phyllobacteriaceae</taxon>
        <taxon>Mesorhizobium</taxon>
    </lineage>
</organism>
<proteinExistence type="predicted"/>
<dbReference type="RefSeq" id="WP_165113410.1">
    <property type="nucleotide sequence ID" value="NZ_JAAKZG010000001.1"/>
</dbReference>